<comment type="caution">
    <text evidence="1">The sequence shown here is derived from an EMBL/GenBank/DDBJ whole genome shotgun (WGS) entry which is preliminary data.</text>
</comment>
<dbReference type="Proteomes" id="UP000722989">
    <property type="component" value="Unassembled WGS sequence"/>
</dbReference>
<name>A0ABX0XT68_9ACTN</name>
<protein>
    <recommendedName>
        <fullName evidence="3">2-phosphoglycerate kinase</fullName>
    </recommendedName>
</protein>
<dbReference type="InterPro" id="IPR027417">
    <property type="entry name" value="P-loop_NTPase"/>
</dbReference>
<proteinExistence type="predicted"/>
<reference evidence="1 2" key="1">
    <citation type="submission" date="2020-03" db="EMBL/GenBank/DDBJ databases">
        <title>WGS of the type strain of Planosporangium spp.</title>
        <authorList>
            <person name="Thawai C."/>
        </authorList>
    </citation>
    <scope>NUCLEOTIDE SEQUENCE [LARGE SCALE GENOMIC DNA]</scope>
    <source>
        <strain evidence="1 2">TBRC 5610</strain>
    </source>
</reference>
<evidence type="ECO:0000313" key="2">
    <source>
        <dbReference type="Proteomes" id="UP000722989"/>
    </source>
</evidence>
<sequence length="193" mass="21584">MDWQVLLLGGASGTGKTSLSYPLARRYGTPIVEVDDLVEALQAITTPDQQPLLHYWRTHPEAATFPPERVVELQIAIARALWPAIEAVIDNHVQTGTPVIVEGDYLLPCPLPAGVRAVFVHEPDVEQLVRNYGQREPHAGVQRDRAEASARYGDWLAAQAQRHGHPVVPVRPWDTALDRVYELLDEPQRSRVR</sequence>
<evidence type="ECO:0008006" key="3">
    <source>
        <dbReference type="Google" id="ProtNLM"/>
    </source>
</evidence>
<evidence type="ECO:0000313" key="1">
    <source>
        <dbReference type="EMBL" id="NJC68480.1"/>
    </source>
</evidence>
<organism evidence="1 2">
    <name type="scientific">Planosporangium thailandense</name>
    <dbReference type="NCBI Taxonomy" id="765197"/>
    <lineage>
        <taxon>Bacteria</taxon>
        <taxon>Bacillati</taxon>
        <taxon>Actinomycetota</taxon>
        <taxon>Actinomycetes</taxon>
        <taxon>Micromonosporales</taxon>
        <taxon>Micromonosporaceae</taxon>
        <taxon>Planosporangium</taxon>
    </lineage>
</organism>
<dbReference type="EMBL" id="JAATVY010000001">
    <property type="protein sequence ID" value="NJC68480.1"/>
    <property type="molecule type" value="Genomic_DNA"/>
</dbReference>
<gene>
    <name evidence="1" type="ORF">HC031_01885</name>
</gene>
<dbReference type="RefSeq" id="WP_167923354.1">
    <property type="nucleotide sequence ID" value="NZ_JAATVY010000001.1"/>
</dbReference>
<dbReference type="Gene3D" id="3.40.50.300">
    <property type="entry name" value="P-loop containing nucleotide triphosphate hydrolases"/>
    <property type="match status" value="1"/>
</dbReference>
<dbReference type="SUPFAM" id="SSF52540">
    <property type="entry name" value="P-loop containing nucleoside triphosphate hydrolases"/>
    <property type="match status" value="1"/>
</dbReference>
<accession>A0ABX0XT68</accession>
<keyword evidence="2" id="KW-1185">Reference proteome</keyword>